<evidence type="ECO:0000256" key="4">
    <source>
        <dbReference type="ARBA" id="ARBA00022824"/>
    </source>
</evidence>
<protein>
    <recommendedName>
        <fullName evidence="7">AB hydrolase-1 domain-containing protein</fullName>
    </recommendedName>
</protein>
<evidence type="ECO:0000256" key="1">
    <source>
        <dbReference type="ARBA" id="ARBA00004173"/>
    </source>
</evidence>
<dbReference type="SUPFAM" id="SSF53474">
    <property type="entry name" value="alpha/beta-Hydrolases"/>
    <property type="match status" value="1"/>
</dbReference>
<keyword evidence="6" id="KW-0472">Membrane</keyword>
<evidence type="ECO:0000259" key="7">
    <source>
        <dbReference type="Pfam" id="PF12697"/>
    </source>
</evidence>
<dbReference type="InterPro" id="IPR029058">
    <property type="entry name" value="AB_hydrolase_fold"/>
</dbReference>
<keyword evidence="5" id="KW-0496">Mitochondrion</keyword>
<feature type="domain" description="AB hydrolase-1" evidence="7">
    <location>
        <begin position="183"/>
        <end position="393"/>
    </location>
</feature>
<dbReference type="AlphaFoldDB" id="A0AAE8MXH1"/>
<comment type="subcellular location">
    <subcellularLocation>
        <location evidence="2">Endoplasmic reticulum</location>
    </subcellularLocation>
    <subcellularLocation>
        <location evidence="3">Membrane</location>
    </subcellularLocation>
    <subcellularLocation>
        <location evidence="1">Mitochondrion</location>
    </subcellularLocation>
</comment>
<evidence type="ECO:0000256" key="6">
    <source>
        <dbReference type="ARBA" id="ARBA00023136"/>
    </source>
</evidence>
<gene>
    <name evidence="8" type="ORF">DNG_05204</name>
</gene>
<keyword evidence="4" id="KW-0256">Endoplasmic reticulum</keyword>
<dbReference type="Gene3D" id="3.40.50.1820">
    <property type="entry name" value="alpha/beta hydrolase"/>
    <property type="match status" value="1"/>
</dbReference>
<dbReference type="PANTHER" id="PTHR48182:SF2">
    <property type="entry name" value="PROTEIN SERAC1"/>
    <property type="match status" value="1"/>
</dbReference>
<comment type="caution">
    <text evidence="8">The sequence shown here is derived from an EMBL/GenBank/DDBJ whole genome shotgun (WGS) entry which is preliminary data.</text>
</comment>
<keyword evidence="9" id="KW-1185">Reference proteome</keyword>
<evidence type="ECO:0000313" key="8">
    <source>
        <dbReference type="EMBL" id="SPO02531.1"/>
    </source>
</evidence>
<dbReference type="PANTHER" id="PTHR48182">
    <property type="entry name" value="PROTEIN SERAC1"/>
    <property type="match status" value="1"/>
</dbReference>
<proteinExistence type="predicted"/>
<dbReference type="GO" id="GO:0016020">
    <property type="term" value="C:membrane"/>
    <property type="evidence" value="ECO:0007669"/>
    <property type="project" value="UniProtKB-SubCell"/>
</dbReference>
<dbReference type="Pfam" id="PF12697">
    <property type="entry name" value="Abhydrolase_6"/>
    <property type="match status" value="1"/>
</dbReference>
<reference evidence="8" key="1">
    <citation type="submission" date="2018-03" db="EMBL/GenBank/DDBJ databases">
        <authorList>
            <person name="Guldener U."/>
        </authorList>
    </citation>
    <scope>NUCLEOTIDE SEQUENCE</scope>
</reference>
<dbReference type="GO" id="GO:0005739">
    <property type="term" value="C:mitochondrion"/>
    <property type="evidence" value="ECO:0007669"/>
    <property type="project" value="UniProtKB-SubCell"/>
</dbReference>
<evidence type="ECO:0000256" key="2">
    <source>
        <dbReference type="ARBA" id="ARBA00004240"/>
    </source>
</evidence>
<evidence type="ECO:0000256" key="5">
    <source>
        <dbReference type="ARBA" id="ARBA00023128"/>
    </source>
</evidence>
<dbReference type="InterPro" id="IPR000073">
    <property type="entry name" value="AB_hydrolase_1"/>
</dbReference>
<dbReference type="EMBL" id="ONZQ02000006">
    <property type="protein sequence ID" value="SPO02531.1"/>
    <property type="molecule type" value="Genomic_DNA"/>
</dbReference>
<organism evidence="8 9">
    <name type="scientific">Cephalotrichum gorgonifer</name>
    <dbReference type="NCBI Taxonomy" id="2041049"/>
    <lineage>
        <taxon>Eukaryota</taxon>
        <taxon>Fungi</taxon>
        <taxon>Dikarya</taxon>
        <taxon>Ascomycota</taxon>
        <taxon>Pezizomycotina</taxon>
        <taxon>Sordariomycetes</taxon>
        <taxon>Hypocreomycetidae</taxon>
        <taxon>Microascales</taxon>
        <taxon>Microascaceae</taxon>
        <taxon>Cephalotrichum</taxon>
    </lineage>
</organism>
<evidence type="ECO:0000313" key="9">
    <source>
        <dbReference type="Proteomes" id="UP001187682"/>
    </source>
</evidence>
<dbReference type="Proteomes" id="UP001187682">
    <property type="component" value="Unassembled WGS sequence"/>
</dbReference>
<dbReference type="GO" id="GO:0005783">
    <property type="term" value="C:endoplasmic reticulum"/>
    <property type="evidence" value="ECO:0007669"/>
    <property type="project" value="UniProtKB-SubCell"/>
</dbReference>
<accession>A0AAE8MXH1</accession>
<sequence length="603" mass="66682">MAPLVDLFLAVLTTGIVILVAATIVGRQPAKNLQTKPPTSRADDIPVDHADTVNNNTKENIEPDASLRESAVAKKLQTKTLTFRVDDIPVDHDEAALKHNLKGIIEGDASLCEAAATLTHHSFVPKDKNYICATVSIKVPVSADGLSSRLREAGTGYPYTYSCVFDGITPLHVSPSGAHVDIIAVPGLGSHPLGSWKSPTGNKVWLRDFLPKDLHNIRVLLYGYDTTLPESYSKQTIKDLGRTFLEQIIAFRTRDGTSYRPIILIGHSLGGLVIKEALVRACRKSNDEDSKLSRAAYGLVFFGVPHLGLRNEQLRAVVDGQPNKALIDELLADKDSEPCSFLQRLAEQFAENCNGKYRAVSFFERKLSPTVEFRDGQWRKTGTPSLLVTEKSATNTGLVAGADEVNIAFNTDHSGLVKYDSSSQGDYTIVRERLRRLVEEAGPEVSRRFAEHRVFMWASLVAERVLQLIREGESRARIEKEIKRIPPTLEGLYSEIIQGAKDPTSTLRLMEWICFSLRPLTPDELRWAMAVGPDCTESSLDECEASDDFIASDKADTRIKVLACGLAEISIRWTMLPLYTADFPGVVFATLGWLYDLTTNHFT</sequence>
<dbReference type="InterPro" id="IPR052374">
    <property type="entry name" value="SERAC1"/>
</dbReference>
<evidence type="ECO:0000256" key="3">
    <source>
        <dbReference type="ARBA" id="ARBA00004370"/>
    </source>
</evidence>
<name>A0AAE8MXH1_9PEZI</name>